<evidence type="ECO:0008006" key="4">
    <source>
        <dbReference type="Google" id="ProtNLM"/>
    </source>
</evidence>
<gene>
    <name evidence="2" type="ORF">LJ656_30815</name>
</gene>
<keyword evidence="3" id="KW-1185">Reference proteome</keyword>
<dbReference type="RefSeq" id="WP_230513251.1">
    <property type="nucleotide sequence ID" value="NZ_JAJITD010000022.1"/>
</dbReference>
<dbReference type="Proteomes" id="UP001431019">
    <property type="component" value="Unassembled WGS sequence"/>
</dbReference>
<dbReference type="EMBL" id="JAJITD010000022">
    <property type="protein sequence ID" value="MCC8396972.1"/>
    <property type="molecule type" value="Genomic_DNA"/>
</dbReference>
<keyword evidence="1" id="KW-0472">Membrane</keyword>
<protein>
    <recommendedName>
        <fullName evidence="4">Capsular polysaccharide transport system permease protein</fullName>
    </recommendedName>
</protein>
<name>A0ABS8K497_9BURK</name>
<reference evidence="2 3" key="1">
    <citation type="submission" date="2021-11" db="EMBL/GenBank/DDBJ databases">
        <authorList>
            <person name="Oh E.-T."/>
            <person name="Kim S.-B."/>
        </authorList>
    </citation>
    <scope>NUCLEOTIDE SEQUENCE [LARGE SCALE GENOMIC DNA]</scope>
    <source>
        <strain evidence="2 3">MMS20-SJTR3</strain>
    </source>
</reference>
<keyword evidence="1" id="KW-0812">Transmembrane</keyword>
<feature type="transmembrane region" description="Helical" evidence="1">
    <location>
        <begin position="26"/>
        <end position="45"/>
    </location>
</feature>
<dbReference type="PANTHER" id="PTHR32309:SF13">
    <property type="entry name" value="FERRIC ENTEROBACTIN TRANSPORT PROTEIN FEPE"/>
    <property type="match status" value="1"/>
</dbReference>
<dbReference type="PANTHER" id="PTHR32309">
    <property type="entry name" value="TYROSINE-PROTEIN KINASE"/>
    <property type="match status" value="1"/>
</dbReference>
<accession>A0ABS8K497</accession>
<comment type="caution">
    <text evidence="2">The sequence shown here is derived from an EMBL/GenBank/DDBJ whole genome shotgun (WGS) entry which is preliminary data.</text>
</comment>
<sequence>METIRSGHILADRWGLASRIKKVNRLFALTVIFPTLAATIYYSLIASDVYVSESSFVVRSPNQQTQSSGLVGQLLQGSGLSDSQNDAYAVNDYIVSRDALSALNQKNSFVNAYAGSNGDMFNRFNPLGLYGSKEHLLLYYQKQIDVAFDTTTSIATLKVNAFTPRDAHRFNEQLLVLGEQLVNRMNARAQQDMIQYAVNQVAQAETRVKVAAEALSAFRNKQSIFDPDKQSALQLQQVGELKSELIASKTQLAELRSLAPSNPQVKALTTRIAALQTEINNAVNGVAGGSSSLANKAPAYQRLSLERDFADRQLSAALVSLESARADARKQQLYLERIAQPSTPDEALLPHRVRNVLITFILGLISWGTLSLLISSVREHRD</sequence>
<feature type="transmembrane region" description="Helical" evidence="1">
    <location>
        <begin position="356"/>
        <end position="377"/>
    </location>
</feature>
<evidence type="ECO:0000313" key="3">
    <source>
        <dbReference type="Proteomes" id="UP001431019"/>
    </source>
</evidence>
<keyword evidence="1" id="KW-1133">Transmembrane helix</keyword>
<dbReference type="InterPro" id="IPR050445">
    <property type="entry name" value="Bact_polysacc_biosynth/exp"/>
</dbReference>
<evidence type="ECO:0000256" key="1">
    <source>
        <dbReference type="SAM" id="Phobius"/>
    </source>
</evidence>
<proteinExistence type="predicted"/>
<organism evidence="2 3">
    <name type="scientific">Paraburkholderia sejongensis</name>
    <dbReference type="NCBI Taxonomy" id="2886946"/>
    <lineage>
        <taxon>Bacteria</taxon>
        <taxon>Pseudomonadati</taxon>
        <taxon>Pseudomonadota</taxon>
        <taxon>Betaproteobacteria</taxon>
        <taxon>Burkholderiales</taxon>
        <taxon>Burkholderiaceae</taxon>
        <taxon>Paraburkholderia</taxon>
    </lineage>
</organism>
<evidence type="ECO:0000313" key="2">
    <source>
        <dbReference type="EMBL" id="MCC8396972.1"/>
    </source>
</evidence>